<dbReference type="AlphaFoldDB" id="A0A5M6CI37"/>
<feature type="domain" description="Secretion system C-terminal sorting" evidence="3">
    <location>
        <begin position="694"/>
        <end position="770"/>
    </location>
</feature>
<feature type="compositionally biased region" description="Basic and acidic residues" evidence="1">
    <location>
        <begin position="669"/>
        <end position="679"/>
    </location>
</feature>
<organism evidence="4 5">
    <name type="scientific">Taibaiella lutea</name>
    <dbReference type="NCBI Taxonomy" id="2608001"/>
    <lineage>
        <taxon>Bacteria</taxon>
        <taxon>Pseudomonadati</taxon>
        <taxon>Bacteroidota</taxon>
        <taxon>Chitinophagia</taxon>
        <taxon>Chitinophagales</taxon>
        <taxon>Chitinophagaceae</taxon>
        <taxon>Taibaiella</taxon>
    </lineage>
</organism>
<comment type="caution">
    <text evidence="4">The sequence shown here is derived from an EMBL/GenBank/DDBJ whole genome shotgun (WGS) entry which is preliminary data.</text>
</comment>
<evidence type="ECO:0000256" key="2">
    <source>
        <dbReference type="SAM" id="Phobius"/>
    </source>
</evidence>
<name>A0A5M6CI37_9BACT</name>
<evidence type="ECO:0000259" key="3">
    <source>
        <dbReference type="Pfam" id="PF18962"/>
    </source>
</evidence>
<gene>
    <name evidence="4" type="ORF">F0919_08700</name>
</gene>
<evidence type="ECO:0000313" key="5">
    <source>
        <dbReference type="Proteomes" id="UP000323632"/>
    </source>
</evidence>
<feature type="region of interest" description="Disordered" evidence="1">
    <location>
        <begin position="660"/>
        <end position="680"/>
    </location>
</feature>
<keyword evidence="2" id="KW-1133">Transmembrane helix</keyword>
<keyword evidence="2" id="KW-0812">Transmembrane</keyword>
<keyword evidence="5" id="KW-1185">Reference proteome</keyword>
<reference evidence="4 5" key="1">
    <citation type="submission" date="2019-09" db="EMBL/GenBank/DDBJ databases">
        <title>Genome sequence and assembly of Taibaiella sp.</title>
        <authorList>
            <person name="Chhetri G."/>
        </authorList>
    </citation>
    <scope>NUCLEOTIDE SEQUENCE [LARGE SCALE GENOMIC DNA]</scope>
    <source>
        <strain evidence="4 5">KVB11</strain>
    </source>
</reference>
<evidence type="ECO:0000313" key="4">
    <source>
        <dbReference type="EMBL" id="KAA5534683.1"/>
    </source>
</evidence>
<dbReference type="Pfam" id="PF18962">
    <property type="entry name" value="Por_Secre_tail"/>
    <property type="match status" value="1"/>
</dbReference>
<dbReference type="Proteomes" id="UP000323632">
    <property type="component" value="Unassembled WGS sequence"/>
</dbReference>
<dbReference type="NCBIfam" id="TIGR04183">
    <property type="entry name" value="Por_Secre_tail"/>
    <property type="match status" value="1"/>
</dbReference>
<evidence type="ECO:0000256" key="1">
    <source>
        <dbReference type="SAM" id="MobiDB-lite"/>
    </source>
</evidence>
<accession>A0A5M6CI37</accession>
<proteinExistence type="predicted"/>
<sequence>MRIQNRHSLSIIINYIYDYLLFKNKPFMKKLKLLVIIGILFSSILSSFLHAQTEGITNDEWLQQMKIEEQKITAYVNEQMKNVTLNDSLKRSFLISEKHDEISKADLPKFADKYVQDYYRKKYFELHPDTQKIYNPGRVATDQKNNAKPGDESAISIQCSEGNFESGIGASFHGYESPVNYNGFLCNFIPTTNVAYTNIGFGNPDDFLLTNNAPDPIIPSLNQTHNYSNHAIRINASTPCWRDNGLDMLQKSFSSSVSGTARINFSYALVLEKPDDGNPFFVARVLNNLGVEVGTRICKHPNSIDPLIQTVIANVPGCEQGYPVSWRDWGCDFIEFDIAANKTYTIEFFVADCGGGGHFGYAYVDDICTDVLCCDASKPVNLRCTPSINGSQLSWDPVPGVSYYKLIRNQYDPSCCEGPHPPNPISTVDNVSLTNFFVPDSYAHCFSWSVVAVMPDRCEATSFKMCSCTPPPPPPDSLDCNASAGGNMLSWTPIPGAAYYKVVLNQYDPGCCDTSPIPYPISAVWTSYSSNVFVPYSFAYCFSWWVTAIMSDSSSSERSEKKCSCVQMPPTGLNCFPNYMNGSYGSVISWNPVAGAVSYKVFYIKNDPLCCPGTSPTSGMITTTSTSGFVPSTIAACFSWRVVAVMANGTESISSETKCSCTKTGGKPGRNEDEPKTTEGKTTIGKNIFATAIPNPASEYIEFEVHNKDNQMGTNSFTLYLYDMSGREVFNKEITDNNKLRVDIQPYLNGIYIYEIRSNDKSLFKDKVVIKKH</sequence>
<keyword evidence="2" id="KW-0472">Membrane</keyword>
<protein>
    <submittedName>
        <fullName evidence="4">T9SS type A sorting domain-containing protein</fullName>
    </submittedName>
</protein>
<feature type="transmembrane region" description="Helical" evidence="2">
    <location>
        <begin position="31"/>
        <end position="49"/>
    </location>
</feature>
<dbReference type="InterPro" id="IPR026444">
    <property type="entry name" value="Secre_tail"/>
</dbReference>
<dbReference type="EMBL" id="VWSH01000002">
    <property type="protein sequence ID" value="KAA5534683.1"/>
    <property type="molecule type" value="Genomic_DNA"/>
</dbReference>